<feature type="compositionally biased region" description="Acidic residues" evidence="1">
    <location>
        <begin position="79"/>
        <end position="90"/>
    </location>
</feature>
<evidence type="ECO:0008006" key="3">
    <source>
        <dbReference type="Google" id="ProtNLM"/>
    </source>
</evidence>
<accession>A0A1X7UBM7</accession>
<evidence type="ECO:0000256" key="1">
    <source>
        <dbReference type="SAM" id="MobiDB-lite"/>
    </source>
</evidence>
<evidence type="ECO:0000313" key="2">
    <source>
        <dbReference type="EnsemblMetazoa" id="Aqu2.1.24866_001"/>
    </source>
</evidence>
<reference evidence="2" key="1">
    <citation type="submission" date="2017-05" db="UniProtKB">
        <authorList>
            <consortium name="EnsemblMetazoa"/>
        </authorList>
    </citation>
    <scope>IDENTIFICATION</scope>
</reference>
<proteinExistence type="predicted"/>
<name>A0A1X7UBM7_AMPQE</name>
<protein>
    <recommendedName>
        <fullName evidence="3">DDE-1 domain-containing protein</fullName>
    </recommendedName>
</protein>
<dbReference type="EnsemblMetazoa" id="Aqu2.1.24866_001">
    <property type="protein sequence ID" value="Aqu2.1.24866_001"/>
    <property type="gene ID" value="Aqu2.1.24866"/>
</dbReference>
<dbReference type="InParanoid" id="A0A1X7UBM7"/>
<sequence>MAKKKTICDWIKVGWSQLQAKTEMVKKSFLVSGISNALDGTQNSFIHCAKKLNDMQLSYLNESTDDPSQTSDAESSDTTADDEADNSDSD</sequence>
<feature type="compositionally biased region" description="Polar residues" evidence="1">
    <location>
        <begin position="59"/>
        <end position="69"/>
    </location>
</feature>
<dbReference type="AlphaFoldDB" id="A0A1X7UBM7"/>
<feature type="region of interest" description="Disordered" evidence="1">
    <location>
        <begin position="59"/>
        <end position="90"/>
    </location>
</feature>
<organism evidence="2">
    <name type="scientific">Amphimedon queenslandica</name>
    <name type="common">Sponge</name>
    <dbReference type="NCBI Taxonomy" id="400682"/>
    <lineage>
        <taxon>Eukaryota</taxon>
        <taxon>Metazoa</taxon>
        <taxon>Porifera</taxon>
        <taxon>Demospongiae</taxon>
        <taxon>Heteroscleromorpha</taxon>
        <taxon>Haplosclerida</taxon>
        <taxon>Niphatidae</taxon>
        <taxon>Amphimedon</taxon>
    </lineage>
</organism>